<evidence type="ECO:0000256" key="2">
    <source>
        <dbReference type="PROSITE-ProRule" id="PRU00335"/>
    </source>
</evidence>
<dbReference type="SUPFAM" id="SSF46689">
    <property type="entry name" value="Homeodomain-like"/>
    <property type="match status" value="1"/>
</dbReference>
<dbReference type="PANTHER" id="PTHR43479:SF11">
    <property type="entry name" value="ACREF_ENVCD OPERON REPRESSOR-RELATED"/>
    <property type="match status" value="1"/>
</dbReference>
<sequence>MDSKEAIIEATITLISEKGESLNEITVREICKKANVGLGLVNYHFGNKDKLIELCVERMISGIVDHFHSIQEKTDRLAPFEKLDYLGNMTLTFLFDHYAISKISILSDLSSPEKNDNTHRTYKAYLPLVSACRPDWDKTVVKRKTYCLIAAMQQAFLRCEVILQTQGIDLSVQETRSAFHTQILHDILEI</sequence>
<evidence type="ECO:0000256" key="1">
    <source>
        <dbReference type="ARBA" id="ARBA00023125"/>
    </source>
</evidence>
<dbReference type="PROSITE" id="PS50977">
    <property type="entry name" value="HTH_TETR_2"/>
    <property type="match status" value="1"/>
</dbReference>
<dbReference type="Gene3D" id="1.10.357.10">
    <property type="entry name" value="Tetracycline Repressor, domain 2"/>
    <property type="match status" value="1"/>
</dbReference>
<dbReference type="InterPro" id="IPR009057">
    <property type="entry name" value="Homeodomain-like_sf"/>
</dbReference>
<evidence type="ECO:0000259" key="3">
    <source>
        <dbReference type="PROSITE" id="PS50977"/>
    </source>
</evidence>
<keyword evidence="1 2" id="KW-0238">DNA-binding</keyword>
<gene>
    <name evidence="4" type="ORF">B2M23_17755</name>
</gene>
<feature type="domain" description="HTH tetR-type" evidence="3">
    <location>
        <begin position="1"/>
        <end position="63"/>
    </location>
</feature>
<dbReference type="GO" id="GO:0003677">
    <property type="term" value="F:DNA binding"/>
    <property type="evidence" value="ECO:0007669"/>
    <property type="project" value="UniProtKB-UniRule"/>
</dbReference>
<dbReference type="KEGG" id="elim:B2M23_17755"/>
<protein>
    <submittedName>
        <fullName evidence="4">TetR family transcriptional regulator</fullName>
    </submittedName>
</protein>
<dbReference type="InterPro" id="IPR001647">
    <property type="entry name" value="HTH_TetR"/>
</dbReference>
<name>A0AAC9QXD5_EUBLI</name>
<dbReference type="Pfam" id="PF00440">
    <property type="entry name" value="TetR_N"/>
    <property type="match status" value="1"/>
</dbReference>
<accession>A0AAC9QXD5</accession>
<dbReference type="InterPro" id="IPR023772">
    <property type="entry name" value="DNA-bd_HTH_TetR-type_CS"/>
</dbReference>
<reference evidence="5" key="1">
    <citation type="journal article" date="2017" name="Sci. Rep.">
        <title>Determination of the Genome and Primary Transcriptome of Syngas Fermenting Eubacterium limosum ATCC 8486.</title>
        <authorList>
            <person name="Song Y."/>
            <person name="Shin J."/>
            <person name="Jeong Y."/>
            <person name="Jin S."/>
            <person name="Lee J.K."/>
            <person name="Kim D.R."/>
            <person name="Kim S.C."/>
            <person name="Cho S."/>
            <person name="Cho B.K."/>
        </authorList>
    </citation>
    <scope>NUCLEOTIDE SEQUENCE [LARGE SCALE GENOMIC DNA]</scope>
    <source>
        <strain evidence="5">ATCC 8486</strain>
    </source>
</reference>
<dbReference type="AlphaFoldDB" id="A0AAC9QXD5"/>
<dbReference type="Proteomes" id="UP000192391">
    <property type="component" value="Chromosome"/>
</dbReference>
<dbReference type="EMBL" id="CP019962">
    <property type="protein sequence ID" value="ARD67266.1"/>
    <property type="molecule type" value="Genomic_DNA"/>
</dbReference>
<dbReference type="RefSeq" id="WP_052237155.1">
    <property type="nucleotide sequence ID" value="NZ_CP019962.1"/>
</dbReference>
<organism evidence="4 5">
    <name type="scientific">Eubacterium limosum</name>
    <dbReference type="NCBI Taxonomy" id="1736"/>
    <lineage>
        <taxon>Bacteria</taxon>
        <taxon>Bacillati</taxon>
        <taxon>Bacillota</taxon>
        <taxon>Clostridia</taxon>
        <taxon>Eubacteriales</taxon>
        <taxon>Eubacteriaceae</taxon>
        <taxon>Eubacterium</taxon>
    </lineage>
</organism>
<dbReference type="PROSITE" id="PS01081">
    <property type="entry name" value="HTH_TETR_1"/>
    <property type="match status" value="1"/>
</dbReference>
<feature type="DNA-binding region" description="H-T-H motif" evidence="2">
    <location>
        <begin position="26"/>
        <end position="45"/>
    </location>
</feature>
<dbReference type="PANTHER" id="PTHR43479">
    <property type="entry name" value="ACREF/ENVCD OPERON REPRESSOR-RELATED"/>
    <property type="match status" value="1"/>
</dbReference>
<evidence type="ECO:0000313" key="5">
    <source>
        <dbReference type="Proteomes" id="UP000192391"/>
    </source>
</evidence>
<dbReference type="InterPro" id="IPR050624">
    <property type="entry name" value="HTH-type_Tx_Regulator"/>
</dbReference>
<proteinExistence type="predicted"/>
<evidence type="ECO:0000313" key="4">
    <source>
        <dbReference type="EMBL" id="ARD67266.1"/>
    </source>
</evidence>